<feature type="coiled-coil region" evidence="1">
    <location>
        <begin position="395"/>
        <end position="426"/>
    </location>
</feature>
<organism evidence="3 4">
    <name type="scientific">Amphibalanus amphitrite</name>
    <name type="common">Striped barnacle</name>
    <name type="synonym">Balanus amphitrite</name>
    <dbReference type="NCBI Taxonomy" id="1232801"/>
    <lineage>
        <taxon>Eukaryota</taxon>
        <taxon>Metazoa</taxon>
        <taxon>Ecdysozoa</taxon>
        <taxon>Arthropoda</taxon>
        <taxon>Crustacea</taxon>
        <taxon>Multicrustacea</taxon>
        <taxon>Cirripedia</taxon>
        <taxon>Thoracica</taxon>
        <taxon>Thoracicalcarea</taxon>
        <taxon>Balanomorpha</taxon>
        <taxon>Balanoidea</taxon>
        <taxon>Balanidae</taxon>
        <taxon>Amphibalaninae</taxon>
        <taxon>Amphibalanus</taxon>
    </lineage>
</organism>
<protein>
    <submittedName>
        <fullName evidence="3">Uncharacterized protein</fullName>
    </submittedName>
</protein>
<feature type="compositionally biased region" description="Polar residues" evidence="2">
    <location>
        <begin position="344"/>
        <end position="354"/>
    </location>
</feature>
<evidence type="ECO:0000256" key="2">
    <source>
        <dbReference type="SAM" id="MobiDB-lite"/>
    </source>
</evidence>
<keyword evidence="1" id="KW-0175">Coiled coil</keyword>
<feature type="coiled-coil region" evidence="1">
    <location>
        <begin position="22"/>
        <end position="60"/>
    </location>
</feature>
<keyword evidence="4" id="KW-1185">Reference proteome</keyword>
<evidence type="ECO:0000313" key="4">
    <source>
        <dbReference type="Proteomes" id="UP000440578"/>
    </source>
</evidence>
<evidence type="ECO:0000313" key="3">
    <source>
        <dbReference type="EMBL" id="KAF0297854.1"/>
    </source>
</evidence>
<name>A0A6A4W289_AMPAM</name>
<feature type="region of interest" description="Disordered" evidence="2">
    <location>
        <begin position="1"/>
        <end position="20"/>
    </location>
</feature>
<dbReference type="AlphaFoldDB" id="A0A6A4W289"/>
<reference evidence="3 4" key="1">
    <citation type="submission" date="2019-07" db="EMBL/GenBank/DDBJ databases">
        <title>Draft genome assembly of a fouling barnacle, Amphibalanus amphitrite (Darwin, 1854): The first reference genome for Thecostraca.</title>
        <authorList>
            <person name="Kim W."/>
        </authorList>
    </citation>
    <scope>NUCLEOTIDE SEQUENCE [LARGE SCALE GENOMIC DNA]</scope>
    <source>
        <strain evidence="3">SNU_AA5</strain>
        <tissue evidence="3">Soma without cirri and trophi</tissue>
    </source>
</reference>
<dbReference type="Proteomes" id="UP000440578">
    <property type="component" value="Unassembled WGS sequence"/>
</dbReference>
<gene>
    <name evidence="3" type="ORF">FJT64_000117</name>
</gene>
<proteinExistence type="predicted"/>
<evidence type="ECO:0000256" key="1">
    <source>
        <dbReference type="SAM" id="Coils"/>
    </source>
</evidence>
<feature type="region of interest" description="Disordered" evidence="2">
    <location>
        <begin position="329"/>
        <end position="354"/>
    </location>
</feature>
<comment type="caution">
    <text evidence="3">The sequence shown here is derived from an EMBL/GenBank/DDBJ whole genome shotgun (WGS) entry which is preliminary data.</text>
</comment>
<accession>A0A6A4W289</accession>
<sequence length="468" mass="50129">MGLLQGITRSLQRERRSSARKLHDMERRLRAAGEREALLEARLAREAAALSAVLQQLEAAEALSASSLWRTMEPGADEARPAAPAEPFSPARLCDQRGRLVWVPEVVLGVDLRDLQKPEFEAAVSSRVGELQAQLHADRHTQDQNMTRVVAECAAVLREHGAGYVHWARDETSAAPFQLLRAGLRTPAPFVDLPAGVRGSLLALLQNAFSAIKRERSAVQQMVRDLQGQLGAGAAREAALATQLADSHTAIGDLHCQLQAGAAREAALAAQLADSQAAAGALRAQLEEANTVAGALRAQLEEANTVAGALRAQLEGQTPSDALRAQLEEGQTPAGALRSKLEEGQTSGTLQSQLEEGQISGAICTLLEEGQTPAGALNTQLEEGQSPSDAPRNPLEEANATIQALREEAERSATEAAQLKNQLLSRPNIDARVLRRIFTLALTGPFNSRLRRDIRRSLAKIGDGKQAE</sequence>
<feature type="compositionally biased region" description="Basic and acidic residues" evidence="2">
    <location>
        <begin position="11"/>
        <end position="20"/>
    </location>
</feature>
<dbReference type="EMBL" id="VIIS01001464">
    <property type="protein sequence ID" value="KAF0297854.1"/>
    <property type="molecule type" value="Genomic_DNA"/>
</dbReference>